<dbReference type="PANTHER" id="PTHR48090">
    <property type="entry name" value="UNDECAPRENYL-PHOSPHATE 4-DEOXY-4-FORMAMIDO-L-ARABINOSE TRANSFERASE-RELATED"/>
    <property type="match status" value="1"/>
</dbReference>
<gene>
    <name evidence="3" type="ORF">FCL54_16710</name>
</gene>
<dbReference type="CDD" id="cd04187">
    <property type="entry name" value="DPM1_like_bac"/>
    <property type="match status" value="1"/>
</dbReference>
<feature type="transmembrane region" description="Helical" evidence="1">
    <location>
        <begin position="231"/>
        <end position="256"/>
    </location>
</feature>
<feature type="transmembrane region" description="Helical" evidence="1">
    <location>
        <begin position="268"/>
        <end position="289"/>
    </location>
</feature>
<dbReference type="EMBL" id="SWLG01000012">
    <property type="protein sequence ID" value="TLS36274.1"/>
    <property type="molecule type" value="Genomic_DNA"/>
</dbReference>
<keyword evidence="3" id="KW-0808">Transferase</keyword>
<evidence type="ECO:0000313" key="3">
    <source>
        <dbReference type="EMBL" id="TLS36274.1"/>
    </source>
</evidence>
<keyword evidence="4" id="KW-1185">Reference proteome</keyword>
<evidence type="ECO:0000256" key="1">
    <source>
        <dbReference type="SAM" id="Phobius"/>
    </source>
</evidence>
<keyword evidence="1" id="KW-1133">Transmembrane helix</keyword>
<comment type="caution">
    <text evidence="3">The sequence shown here is derived from an EMBL/GenBank/DDBJ whole genome shotgun (WGS) entry which is preliminary data.</text>
</comment>
<name>A0A5R9F707_9BACL</name>
<proteinExistence type="predicted"/>
<dbReference type="RefSeq" id="WP_138127884.1">
    <property type="nucleotide sequence ID" value="NZ_SWLG01000012.1"/>
</dbReference>
<dbReference type="InterPro" id="IPR001173">
    <property type="entry name" value="Glyco_trans_2-like"/>
</dbReference>
<dbReference type="OrthoDB" id="9807778at2"/>
<protein>
    <submittedName>
        <fullName evidence="3">Glycosyltransferase family 2 protein</fullName>
    </submittedName>
</protein>
<dbReference type="InterPro" id="IPR029044">
    <property type="entry name" value="Nucleotide-diphossugar_trans"/>
</dbReference>
<accession>A0A5R9F707</accession>
<dbReference type="Pfam" id="PF00535">
    <property type="entry name" value="Glycos_transf_2"/>
    <property type="match status" value="1"/>
</dbReference>
<dbReference type="GO" id="GO:0005886">
    <property type="term" value="C:plasma membrane"/>
    <property type="evidence" value="ECO:0007669"/>
    <property type="project" value="TreeGrafter"/>
</dbReference>
<organism evidence="3 4">
    <name type="scientific">Exobacillus caeni</name>
    <dbReference type="NCBI Taxonomy" id="2574798"/>
    <lineage>
        <taxon>Bacteria</taxon>
        <taxon>Bacillati</taxon>
        <taxon>Bacillota</taxon>
        <taxon>Bacilli</taxon>
        <taxon>Bacillales</taxon>
        <taxon>Guptibacillaceae</taxon>
        <taxon>Exobacillus</taxon>
    </lineage>
</organism>
<dbReference type="InterPro" id="IPR050256">
    <property type="entry name" value="Glycosyltransferase_2"/>
</dbReference>
<feature type="domain" description="Glycosyltransferase 2-like" evidence="2">
    <location>
        <begin position="8"/>
        <end position="169"/>
    </location>
</feature>
<keyword evidence="1" id="KW-0812">Transmembrane</keyword>
<dbReference type="AlphaFoldDB" id="A0A5R9F707"/>
<evidence type="ECO:0000259" key="2">
    <source>
        <dbReference type="Pfam" id="PF00535"/>
    </source>
</evidence>
<sequence length="315" mass="36016">MKRNIFISILLPSFNEAENIFAIYSELTKELSKKVSRYEILFIDDGSTDRTIDKIKELALKHSEVKYIALTRNFGKEAAMFAGLKHAKGEAVIIMDADLQHPVNVIHSLIEGYREGYDQVIAQRNRTGDAVIRSKFSSLYYTVLERLIDVELKDGQGDFRLLSRRAVQAVLQISERNRFSKGLFSWIGFKKKVIQYENKSRKAGKSKWSIRKLIDYAIEGVVSFNHKPLRICLYTGVVTLFLVLIYISIMFIQILAHGISVPGYFTTISSVLFLGGVQLVSLGVIGEYIGRIYVEAKQRPLYLIENKCWRGFHQC</sequence>
<dbReference type="Proteomes" id="UP000308230">
    <property type="component" value="Unassembled WGS sequence"/>
</dbReference>
<dbReference type="PANTHER" id="PTHR48090:SF8">
    <property type="entry name" value="GLYCOSYLTRANSFERASE CSBB-RELATED"/>
    <property type="match status" value="1"/>
</dbReference>
<reference evidence="3 4" key="1">
    <citation type="submission" date="2019-04" db="EMBL/GenBank/DDBJ databases">
        <title>Bacillus caeni sp. nov., a bacterium isolated from mangrove sediment.</title>
        <authorList>
            <person name="Huang H."/>
            <person name="Mo K."/>
            <person name="Hu Y."/>
        </authorList>
    </citation>
    <scope>NUCLEOTIDE SEQUENCE [LARGE SCALE GENOMIC DNA]</scope>
    <source>
        <strain evidence="3 4">HB172195</strain>
    </source>
</reference>
<evidence type="ECO:0000313" key="4">
    <source>
        <dbReference type="Proteomes" id="UP000308230"/>
    </source>
</evidence>
<dbReference type="Gene3D" id="3.90.550.10">
    <property type="entry name" value="Spore Coat Polysaccharide Biosynthesis Protein SpsA, Chain A"/>
    <property type="match status" value="1"/>
</dbReference>
<dbReference type="GO" id="GO:0016740">
    <property type="term" value="F:transferase activity"/>
    <property type="evidence" value="ECO:0007669"/>
    <property type="project" value="UniProtKB-KW"/>
</dbReference>
<keyword evidence="1" id="KW-0472">Membrane</keyword>
<dbReference type="SUPFAM" id="SSF53448">
    <property type="entry name" value="Nucleotide-diphospho-sugar transferases"/>
    <property type="match status" value="1"/>
</dbReference>